<evidence type="ECO:0000256" key="2">
    <source>
        <dbReference type="ARBA" id="ARBA00022475"/>
    </source>
</evidence>
<keyword evidence="2" id="KW-1003">Cell membrane</keyword>
<dbReference type="Pfam" id="PF02600">
    <property type="entry name" value="DsbB"/>
    <property type="match status" value="1"/>
</dbReference>
<dbReference type="GO" id="GO:0015035">
    <property type="term" value="F:protein-disulfide reductase activity"/>
    <property type="evidence" value="ECO:0007669"/>
    <property type="project" value="InterPro"/>
</dbReference>
<evidence type="ECO:0000256" key="3">
    <source>
        <dbReference type="ARBA" id="ARBA00022692"/>
    </source>
</evidence>
<evidence type="ECO:0000313" key="9">
    <source>
        <dbReference type="EMBL" id="RCL39229.1"/>
    </source>
</evidence>
<dbReference type="Proteomes" id="UP000252147">
    <property type="component" value="Unassembled WGS sequence"/>
</dbReference>
<dbReference type="PANTHER" id="PTHR36570:SF3">
    <property type="entry name" value="DISULFIDE BOND FORMATION PROTEIN B"/>
    <property type="match status" value="1"/>
</dbReference>
<evidence type="ECO:0000256" key="8">
    <source>
        <dbReference type="SAM" id="Phobius"/>
    </source>
</evidence>
<dbReference type="Gene3D" id="1.20.1550.10">
    <property type="entry name" value="DsbB-like"/>
    <property type="match status" value="1"/>
</dbReference>
<dbReference type="GO" id="GO:0005886">
    <property type="term" value="C:plasma membrane"/>
    <property type="evidence" value="ECO:0007669"/>
    <property type="project" value="UniProtKB-SubCell"/>
</dbReference>
<dbReference type="EMBL" id="QOPD01000001">
    <property type="protein sequence ID" value="RCL39229.1"/>
    <property type="molecule type" value="Genomic_DNA"/>
</dbReference>
<feature type="transmembrane region" description="Helical" evidence="8">
    <location>
        <begin position="32"/>
        <end position="55"/>
    </location>
</feature>
<feature type="transmembrane region" description="Helical" evidence="8">
    <location>
        <begin position="64"/>
        <end position="86"/>
    </location>
</feature>
<proteinExistence type="predicted"/>
<dbReference type="InterPro" id="IPR050183">
    <property type="entry name" value="DsbB"/>
</dbReference>
<organism evidence="9 10">
    <name type="scientific">SAR86 cluster bacterium</name>
    <dbReference type="NCBI Taxonomy" id="2030880"/>
    <lineage>
        <taxon>Bacteria</taxon>
        <taxon>Pseudomonadati</taxon>
        <taxon>Pseudomonadota</taxon>
        <taxon>Gammaproteobacteria</taxon>
        <taxon>SAR86 cluster</taxon>
    </lineage>
</organism>
<sequence>MKVIFEGYFNFIVTVASLIVVISQWYLENIEGLVPCNLCLLQKFSAQAIFLIYLFKMVTPKLKVLFDVVGMGFVLFGLSAGLRQVYLQNLPKDELPLGLCDMPFEAIFSLYPFFEGLQKVFLGSSKCAEEQWWFLSLNIAEWSSIFFSSILAIMLLRYFLIMFKGHKYN</sequence>
<evidence type="ECO:0000313" key="10">
    <source>
        <dbReference type="Proteomes" id="UP000252147"/>
    </source>
</evidence>
<keyword evidence="5 8" id="KW-1133">Transmembrane helix</keyword>
<evidence type="ECO:0000256" key="6">
    <source>
        <dbReference type="ARBA" id="ARBA00023136"/>
    </source>
</evidence>
<dbReference type="AlphaFoldDB" id="A0A368BPH8"/>
<feature type="transmembrane region" description="Helical" evidence="8">
    <location>
        <begin position="7"/>
        <end position="26"/>
    </location>
</feature>
<keyword evidence="3 8" id="KW-0812">Transmembrane</keyword>
<keyword evidence="4" id="KW-0813">Transport</keyword>
<protein>
    <submittedName>
        <fullName evidence="9">Disulfide bond formation protein B</fullName>
    </submittedName>
</protein>
<dbReference type="SUPFAM" id="SSF158442">
    <property type="entry name" value="DsbB-like"/>
    <property type="match status" value="1"/>
</dbReference>
<keyword evidence="7" id="KW-0676">Redox-active center</keyword>
<evidence type="ECO:0000256" key="1">
    <source>
        <dbReference type="ARBA" id="ARBA00004651"/>
    </source>
</evidence>
<reference evidence="9 10" key="1">
    <citation type="journal article" date="2018" name="Microbiome">
        <title>Fine metagenomic profile of the Mediterranean stratified and mixed water columns revealed by assembly and recruitment.</title>
        <authorList>
            <person name="Haro-Moreno J.M."/>
            <person name="Lopez-Perez M."/>
            <person name="De La Torre J.R."/>
            <person name="Picazo A."/>
            <person name="Camacho A."/>
            <person name="Rodriguez-Valera F."/>
        </authorList>
    </citation>
    <scope>NUCLEOTIDE SEQUENCE [LARGE SCALE GENOMIC DNA]</scope>
    <source>
        <strain evidence="9">MED-G83</strain>
    </source>
</reference>
<comment type="caution">
    <text evidence="9">The sequence shown here is derived from an EMBL/GenBank/DDBJ whole genome shotgun (WGS) entry which is preliminary data.</text>
</comment>
<dbReference type="InterPro" id="IPR003752">
    <property type="entry name" value="DiS_bond_form_DsbB/BdbC"/>
</dbReference>
<keyword evidence="4" id="KW-0249">Electron transport</keyword>
<keyword evidence="6 8" id="KW-0472">Membrane</keyword>
<dbReference type="GO" id="GO:0006457">
    <property type="term" value="P:protein folding"/>
    <property type="evidence" value="ECO:0007669"/>
    <property type="project" value="InterPro"/>
</dbReference>
<comment type="subcellular location">
    <subcellularLocation>
        <location evidence="1">Cell membrane</location>
        <topology evidence="1">Multi-pass membrane protein</topology>
    </subcellularLocation>
</comment>
<gene>
    <name evidence="9" type="ORF">DBW97_00445</name>
</gene>
<name>A0A368BPH8_9GAMM</name>
<evidence type="ECO:0000256" key="5">
    <source>
        <dbReference type="ARBA" id="ARBA00022989"/>
    </source>
</evidence>
<evidence type="ECO:0000256" key="4">
    <source>
        <dbReference type="ARBA" id="ARBA00022982"/>
    </source>
</evidence>
<feature type="transmembrane region" description="Helical" evidence="8">
    <location>
        <begin position="142"/>
        <end position="160"/>
    </location>
</feature>
<accession>A0A368BPH8</accession>
<dbReference type="InterPro" id="IPR023380">
    <property type="entry name" value="DsbB-like_sf"/>
</dbReference>
<evidence type="ECO:0000256" key="7">
    <source>
        <dbReference type="ARBA" id="ARBA00023284"/>
    </source>
</evidence>
<dbReference type="PANTHER" id="PTHR36570">
    <property type="entry name" value="DISULFIDE BOND FORMATION PROTEIN B"/>
    <property type="match status" value="1"/>
</dbReference>